<evidence type="ECO:0000313" key="3">
    <source>
        <dbReference type="Proteomes" id="UP000177042"/>
    </source>
</evidence>
<gene>
    <name evidence="2" type="ORF">A3C26_00995</name>
</gene>
<dbReference type="SMART" id="SM00028">
    <property type="entry name" value="TPR"/>
    <property type="match status" value="2"/>
</dbReference>
<reference evidence="2 3" key="1">
    <citation type="journal article" date="2016" name="Nat. Commun.">
        <title>Thousands of microbial genomes shed light on interconnected biogeochemical processes in an aquifer system.</title>
        <authorList>
            <person name="Anantharaman K."/>
            <person name="Brown C.T."/>
            <person name="Hug L.A."/>
            <person name="Sharon I."/>
            <person name="Castelle C.J."/>
            <person name="Probst A.J."/>
            <person name="Thomas B.C."/>
            <person name="Singh A."/>
            <person name="Wilkins M.J."/>
            <person name="Karaoz U."/>
            <person name="Brodie E.L."/>
            <person name="Williams K.H."/>
            <person name="Hubbard S.S."/>
            <person name="Banfield J.F."/>
        </authorList>
    </citation>
    <scope>NUCLEOTIDE SEQUENCE [LARGE SCALE GENOMIC DNA]</scope>
</reference>
<dbReference type="InterPro" id="IPR039564">
    <property type="entry name" value="Peptidase_C39-like"/>
</dbReference>
<evidence type="ECO:0000313" key="2">
    <source>
        <dbReference type="EMBL" id="OGE26718.1"/>
    </source>
</evidence>
<dbReference type="Gene3D" id="1.25.40.10">
    <property type="entry name" value="Tetratricopeptide repeat domain"/>
    <property type="match status" value="1"/>
</dbReference>
<name>A0A1F5JDT8_9BACT</name>
<dbReference type="Gene3D" id="3.90.70.10">
    <property type="entry name" value="Cysteine proteinases"/>
    <property type="match status" value="1"/>
</dbReference>
<sequence>MALSFYSLPQTQKDIALYVKPDPEDKNVSPQELVEYVRKQTSYKIIYTFNVNLLKVKLLIANDIPVIVETWYEPHPNDGMGHYQLIQGYDEANKELYVYDTYKGPHINISEEKLDSDWKAFNRTVLVIYPAEKEEIVKKILGDTNNTETTLKESLNNTQLEIEKDKSDVFAWFNLGTTLSLTGKHKEATVAFDKARTLNLPWRMLWYQFSIFDSYLAMGRIQDVYDLTTLNLQQANNLEESLYYRAKAEIQQNKKDAARLDLQNALKYNKNYLPAQEELKKL</sequence>
<dbReference type="InterPro" id="IPR011990">
    <property type="entry name" value="TPR-like_helical_dom_sf"/>
</dbReference>
<protein>
    <recommendedName>
        <fullName evidence="1">Peptidase C39-like domain-containing protein</fullName>
    </recommendedName>
</protein>
<dbReference type="InterPro" id="IPR019734">
    <property type="entry name" value="TPR_rpt"/>
</dbReference>
<proteinExistence type="predicted"/>
<evidence type="ECO:0000259" key="1">
    <source>
        <dbReference type="Pfam" id="PF13529"/>
    </source>
</evidence>
<organism evidence="2 3">
    <name type="scientific">Candidatus Daviesbacteria bacterium RIFCSPHIGHO2_02_FULL_39_12</name>
    <dbReference type="NCBI Taxonomy" id="1797770"/>
    <lineage>
        <taxon>Bacteria</taxon>
        <taxon>Candidatus Daviesiibacteriota</taxon>
    </lineage>
</organism>
<dbReference type="EMBL" id="MFCX01000005">
    <property type="protein sequence ID" value="OGE26718.1"/>
    <property type="molecule type" value="Genomic_DNA"/>
</dbReference>
<dbReference type="Pfam" id="PF13529">
    <property type="entry name" value="Peptidase_C39_2"/>
    <property type="match status" value="1"/>
</dbReference>
<dbReference type="SUPFAM" id="SSF48452">
    <property type="entry name" value="TPR-like"/>
    <property type="match status" value="1"/>
</dbReference>
<dbReference type="AlphaFoldDB" id="A0A1F5JDT8"/>
<comment type="caution">
    <text evidence="2">The sequence shown here is derived from an EMBL/GenBank/DDBJ whole genome shotgun (WGS) entry which is preliminary data.</text>
</comment>
<feature type="domain" description="Peptidase C39-like" evidence="1">
    <location>
        <begin position="4"/>
        <end position="102"/>
    </location>
</feature>
<dbReference type="Proteomes" id="UP000177042">
    <property type="component" value="Unassembled WGS sequence"/>
</dbReference>
<accession>A0A1F5JDT8</accession>